<dbReference type="InterPro" id="IPR029071">
    <property type="entry name" value="Ubiquitin-like_domsf"/>
</dbReference>
<gene>
    <name evidence="2" type="ORF">M9Y10_029126</name>
</gene>
<reference evidence="2 3" key="1">
    <citation type="submission" date="2024-04" db="EMBL/GenBank/DDBJ databases">
        <title>Tritrichomonas musculus Genome.</title>
        <authorList>
            <person name="Alves-Ferreira E."/>
            <person name="Grigg M."/>
            <person name="Lorenzi H."/>
            <person name="Galac M."/>
        </authorList>
    </citation>
    <scope>NUCLEOTIDE SEQUENCE [LARGE SCALE GENOMIC DNA]</scope>
    <source>
        <strain evidence="2 3">EAF2021</strain>
    </source>
</reference>
<evidence type="ECO:0000256" key="1">
    <source>
        <dbReference type="SAM" id="MobiDB-lite"/>
    </source>
</evidence>
<organism evidence="2 3">
    <name type="scientific">Tritrichomonas musculus</name>
    <dbReference type="NCBI Taxonomy" id="1915356"/>
    <lineage>
        <taxon>Eukaryota</taxon>
        <taxon>Metamonada</taxon>
        <taxon>Parabasalia</taxon>
        <taxon>Tritrichomonadida</taxon>
        <taxon>Tritrichomonadidae</taxon>
        <taxon>Tritrichomonas</taxon>
    </lineage>
</organism>
<name>A0ABR2KLC7_9EUKA</name>
<dbReference type="SUPFAM" id="SSF54236">
    <property type="entry name" value="Ubiquitin-like"/>
    <property type="match status" value="1"/>
</dbReference>
<proteinExistence type="predicted"/>
<accession>A0ABR2KLC7</accession>
<comment type="caution">
    <text evidence="2">The sequence shown here is derived from an EMBL/GenBank/DDBJ whole genome shotgun (WGS) entry which is preliminary data.</text>
</comment>
<dbReference type="Proteomes" id="UP001470230">
    <property type="component" value="Unassembled WGS sequence"/>
</dbReference>
<sequence>MIRPQQSLPLQSVITVNMIRKQMHDNDSFLAPPSNSSSLVVNLTDPLSSILEMIGVTNSQVKLIYNNQVLCPALSFAFYNINNNDTIVIAEAPESIKMSSSKLYPIEISTQDHENGNHLIANNPKKINLNRKLPLCRFSSAHVLQGGQRSDINISLNKENERLNNFINEKRRIEGSTQNLQRFQDSLNPMTASESARLTDIYRSRIESNTKSFRKLCAKYYALTNSDSSFSLSKKMTSPKQSSPLVRKQRTEDLTEVVNKKFKNISPSMETVLPEKPSLPSTDFLPTFTSVNRF</sequence>
<keyword evidence="3" id="KW-1185">Reference proteome</keyword>
<evidence type="ECO:0008006" key="4">
    <source>
        <dbReference type="Google" id="ProtNLM"/>
    </source>
</evidence>
<evidence type="ECO:0000313" key="2">
    <source>
        <dbReference type="EMBL" id="KAK8891904.1"/>
    </source>
</evidence>
<protein>
    <recommendedName>
        <fullName evidence="4">Ubiquitin-like domain-containing protein</fullName>
    </recommendedName>
</protein>
<dbReference type="EMBL" id="JAPFFF010000004">
    <property type="protein sequence ID" value="KAK8891904.1"/>
    <property type="molecule type" value="Genomic_DNA"/>
</dbReference>
<feature type="compositionally biased region" description="Polar residues" evidence="1">
    <location>
        <begin position="230"/>
        <end position="244"/>
    </location>
</feature>
<evidence type="ECO:0000313" key="3">
    <source>
        <dbReference type="Proteomes" id="UP001470230"/>
    </source>
</evidence>
<feature type="region of interest" description="Disordered" evidence="1">
    <location>
        <begin position="230"/>
        <end position="251"/>
    </location>
</feature>